<gene>
    <name evidence="3" type="ORF">C453_16939</name>
</gene>
<dbReference type="PANTHER" id="PTHR43000">
    <property type="entry name" value="DTDP-D-GLUCOSE 4,6-DEHYDRATASE-RELATED"/>
    <property type="match status" value="1"/>
</dbReference>
<protein>
    <submittedName>
        <fullName evidence="3">dTDP-glucose 4,6-dehydratase-related protein</fullName>
    </submittedName>
</protein>
<reference evidence="3 4" key="1">
    <citation type="journal article" date="2014" name="PLoS Genet.">
        <title>Phylogenetically driven sequencing of extremely halophilic archaea reveals strategies for static and dynamic osmo-response.</title>
        <authorList>
            <person name="Becker E.A."/>
            <person name="Seitzer P.M."/>
            <person name="Tritt A."/>
            <person name="Larsen D."/>
            <person name="Krusor M."/>
            <person name="Yao A.I."/>
            <person name="Wu D."/>
            <person name="Madern D."/>
            <person name="Eisen J.A."/>
            <person name="Darling A.E."/>
            <person name="Facciotti M.T."/>
        </authorList>
    </citation>
    <scope>NUCLEOTIDE SEQUENCE [LARGE SCALE GENOMIC DNA]</scope>
    <source>
        <strain evidence="3 4">ATCC BAA-1513</strain>
    </source>
</reference>
<name>M0HDB0_HALEO</name>
<accession>M0HDB0</accession>
<dbReference type="InterPro" id="IPR001509">
    <property type="entry name" value="Epimerase_deHydtase"/>
</dbReference>
<dbReference type="Pfam" id="PF01370">
    <property type="entry name" value="Epimerase"/>
    <property type="match status" value="1"/>
</dbReference>
<keyword evidence="4" id="KW-1185">Reference proteome</keyword>
<dbReference type="RefSeq" id="WP_008326343.1">
    <property type="nucleotide sequence ID" value="NZ_AOLK01000023.1"/>
</dbReference>
<dbReference type="InterPro" id="IPR036291">
    <property type="entry name" value="NAD(P)-bd_dom_sf"/>
</dbReference>
<evidence type="ECO:0000256" key="1">
    <source>
        <dbReference type="ARBA" id="ARBA00007637"/>
    </source>
</evidence>
<dbReference type="OrthoDB" id="4907at2157"/>
<evidence type="ECO:0000259" key="2">
    <source>
        <dbReference type="Pfam" id="PF01370"/>
    </source>
</evidence>
<dbReference type="AlphaFoldDB" id="M0HDB0"/>
<sequence>MVKILITGGLGAIGAPLTEELEERGHDVWVADLPWSEREKYFRCDVSEYRQISKVFEQHEFDYVYHLAAEFGRKNGEDFYDTMWKSNAIGTKNMIRLQREHGFKMVFSSSSEVYGDYDDEMEERVPLEEGPRQLNDYAISKWVNEQQILNATDRYDTDTVRVRFFNTYGPGEKFSEYRSVVCKFCYHALHDNPYHVYENHHRSFTYIGDVVRTLANIVDNFEPGEVYNIAGEEYYDIKELSDMILGYLGKDDDKVEYRGREEHNTLNKRASVEKAKQDLNHEARVSLEEGIPKTIEWMKDYYGIDKEARESVFQFTSN</sequence>
<proteinExistence type="inferred from homology"/>
<dbReference type="Proteomes" id="UP000011612">
    <property type="component" value="Unassembled WGS sequence"/>
</dbReference>
<dbReference type="SUPFAM" id="SSF51735">
    <property type="entry name" value="NAD(P)-binding Rossmann-fold domains"/>
    <property type="match status" value="1"/>
</dbReference>
<dbReference type="EMBL" id="AOLK01000023">
    <property type="protein sequence ID" value="ELZ81722.1"/>
    <property type="molecule type" value="Genomic_DNA"/>
</dbReference>
<dbReference type="STRING" id="1230453.C453_16939"/>
<evidence type="ECO:0000313" key="3">
    <source>
        <dbReference type="EMBL" id="ELZ81722.1"/>
    </source>
</evidence>
<dbReference type="Gene3D" id="3.40.50.720">
    <property type="entry name" value="NAD(P)-binding Rossmann-like Domain"/>
    <property type="match status" value="1"/>
</dbReference>
<evidence type="ECO:0000313" key="4">
    <source>
        <dbReference type="Proteomes" id="UP000011612"/>
    </source>
</evidence>
<dbReference type="PATRIC" id="fig|1230453.4.peg.3378"/>
<comment type="similarity">
    <text evidence="1">Belongs to the NAD(P)-dependent epimerase/dehydratase family.</text>
</comment>
<comment type="caution">
    <text evidence="3">The sequence shown here is derived from an EMBL/GenBank/DDBJ whole genome shotgun (WGS) entry which is preliminary data.</text>
</comment>
<feature type="domain" description="NAD-dependent epimerase/dehydratase" evidence="2">
    <location>
        <begin position="4"/>
        <end position="230"/>
    </location>
</feature>
<organism evidence="3 4">
    <name type="scientific">Haloferax elongans ATCC BAA-1513</name>
    <dbReference type="NCBI Taxonomy" id="1230453"/>
    <lineage>
        <taxon>Archaea</taxon>
        <taxon>Methanobacteriati</taxon>
        <taxon>Methanobacteriota</taxon>
        <taxon>Stenosarchaea group</taxon>
        <taxon>Halobacteria</taxon>
        <taxon>Halobacteriales</taxon>
        <taxon>Haloferacaceae</taxon>
        <taxon>Haloferax</taxon>
    </lineage>
</organism>